<protein>
    <recommendedName>
        <fullName evidence="3">Tail specific protease domain-containing protein</fullName>
    </recommendedName>
</protein>
<dbReference type="EMBL" id="OZ037954">
    <property type="protein sequence ID" value="CAL1699097.1"/>
    <property type="molecule type" value="Genomic_DNA"/>
</dbReference>
<dbReference type="Proteomes" id="UP001497453">
    <property type="component" value="Chromosome 11"/>
</dbReference>
<gene>
    <name evidence="4" type="ORF">GFSPODELE1_LOCUS2499</name>
</gene>
<dbReference type="PANTHER" id="PTHR37049">
    <property type="entry name" value="PEPTIDASE S41 FAMILY PROTEIN"/>
    <property type="match status" value="1"/>
</dbReference>
<feature type="chain" id="PRO_5046811422" description="Tail specific protease domain-containing protein" evidence="2">
    <location>
        <begin position="23"/>
        <end position="706"/>
    </location>
</feature>
<feature type="transmembrane region" description="Helical" evidence="1">
    <location>
        <begin position="679"/>
        <end position="700"/>
    </location>
</feature>
<evidence type="ECO:0000313" key="4">
    <source>
        <dbReference type="EMBL" id="CAL1699097.1"/>
    </source>
</evidence>
<dbReference type="Pfam" id="PF03572">
    <property type="entry name" value="Peptidase_S41"/>
    <property type="match status" value="1"/>
</dbReference>
<sequence>MLSFVSFVSFVLAGILAASASASEGELALRAIDPCAAIAGQKWVSPRDVRACFTSFKVDPDIKANIIEVVNKTLAFHTSVNYQKLAPEPFTADVHEDLLFDLARISHQSYPSDFDLHIDMSRTLKRLNDGHCVYINDCYDSVFLTFLPVPLVLLTDARGAQDVHIAPEAFTVASAEFADELDVWQNALPGSLKGKLSSLSGAKVLLINGADPFVAVNANALITGSFQGFGTRQNSFFSSYNRASTGWNYIMGNFAQMSLPLADSATLTIQRINATRPETITLPYRSRKNAATSWTDSASFRANNCVATASTNGVDAYADTAKRADNPSAPALISPAAAKFEQQPPISLVDRRRHALNVILDSTPLQDVVLPPVLTPQGEVPGGNGVAQFFLLDDGKTGVLALGSFSANSFDGLERAMLTGLVNLKAAGASQLIVDVSNNGGGFICLAHWLHRIIAGPKKTTVPQAGLDTTTRAGPLAQLIVKTIIADPTGVDPADFLLYNPLNWAFPNKTGGLTFFGPTDDWLEPLQRKVINGRQDAFAPRMADICQPFDMEPPAEQLFDPKKTVIVSNGRCASSCSLFSITMAKEEGAKTVVLGGKKGVQQQYCGTVGGQSTDFSTIDTEVKTTHLKNNTLAPPDFKTNSVQGITWRLGFGIQDPSQPEEWQDHPADVNLALTADMSVFIFLPIPILIELTGFEVLTILRRSGLR</sequence>
<feature type="domain" description="Tail specific protease" evidence="3">
    <location>
        <begin position="396"/>
        <end position="601"/>
    </location>
</feature>
<keyword evidence="2" id="KW-0732">Signal</keyword>
<dbReference type="SUPFAM" id="SSF52096">
    <property type="entry name" value="ClpP/crotonase"/>
    <property type="match status" value="1"/>
</dbReference>
<evidence type="ECO:0000259" key="3">
    <source>
        <dbReference type="Pfam" id="PF03572"/>
    </source>
</evidence>
<evidence type="ECO:0000313" key="5">
    <source>
        <dbReference type="Proteomes" id="UP001497453"/>
    </source>
</evidence>
<accession>A0ABP1CWJ9</accession>
<dbReference type="PANTHER" id="PTHR37049:SF4">
    <property type="entry name" value="RHODANESE DOMAIN-CONTAINING PROTEIN"/>
    <property type="match status" value="1"/>
</dbReference>
<dbReference type="Gene3D" id="3.90.226.10">
    <property type="entry name" value="2-enoyl-CoA Hydratase, Chain A, domain 1"/>
    <property type="match status" value="1"/>
</dbReference>
<reference evidence="5" key="1">
    <citation type="submission" date="2024-04" db="EMBL/GenBank/DDBJ databases">
        <authorList>
            <person name="Shaw F."/>
            <person name="Minotto A."/>
        </authorList>
    </citation>
    <scope>NUCLEOTIDE SEQUENCE [LARGE SCALE GENOMIC DNA]</scope>
</reference>
<keyword evidence="1" id="KW-0812">Transmembrane</keyword>
<feature type="signal peptide" evidence="2">
    <location>
        <begin position="1"/>
        <end position="22"/>
    </location>
</feature>
<dbReference type="InterPro" id="IPR005151">
    <property type="entry name" value="Tail-specific_protease"/>
</dbReference>
<keyword evidence="5" id="KW-1185">Reference proteome</keyword>
<dbReference type="InterPro" id="IPR029045">
    <property type="entry name" value="ClpP/crotonase-like_dom_sf"/>
</dbReference>
<dbReference type="InterPro" id="IPR052766">
    <property type="entry name" value="S41A_metabolite_peptidase"/>
</dbReference>
<evidence type="ECO:0000256" key="1">
    <source>
        <dbReference type="SAM" id="Phobius"/>
    </source>
</evidence>
<keyword evidence="1" id="KW-1133">Transmembrane helix</keyword>
<keyword evidence="1" id="KW-0472">Membrane</keyword>
<name>A0ABP1CWJ9_9APHY</name>
<organism evidence="4 5">
    <name type="scientific">Somion occarium</name>
    <dbReference type="NCBI Taxonomy" id="3059160"/>
    <lineage>
        <taxon>Eukaryota</taxon>
        <taxon>Fungi</taxon>
        <taxon>Dikarya</taxon>
        <taxon>Basidiomycota</taxon>
        <taxon>Agaricomycotina</taxon>
        <taxon>Agaricomycetes</taxon>
        <taxon>Polyporales</taxon>
        <taxon>Cerrenaceae</taxon>
        <taxon>Somion</taxon>
    </lineage>
</organism>
<evidence type="ECO:0000256" key="2">
    <source>
        <dbReference type="SAM" id="SignalP"/>
    </source>
</evidence>
<proteinExistence type="predicted"/>